<comment type="caution">
    <text evidence="3">The sequence shown here is derived from an EMBL/GenBank/DDBJ whole genome shotgun (WGS) entry which is preliminary data.</text>
</comment>
<accession>A0ABV7L398</accession>
<keyword evidence="1" id="KW-0732">Signal</keyword>
<dbReference type="InterPro" id="IPR013766">
    <property type="entry name" value="Thioredoxin_domain"/>
</dbReference>
<dbReference type="Pfam" id="PF00578">
    <property type="entry name" value="AhpC-TSA"/>
    <property type="match status" value="1"/>
</dbReference>
<dbReference type="InterPro" id="IPR000866">
    <property type="entry name" value="AhpC/TSA"/>
</dbReference>
<dbReference type="SUPFAM" id="SSF52833">
    <property type="entry name" value="Thioredoxin-like"/>
    <property type="match status" value="1"/>
</dbReference>
<reference evidence="4" key="1">
    <citation type="journal article" date="2019" name="Int. J. Syst. Evol. Microbiol.">
        <title>The Global Catalogue of Microorganisms (GCM) 10K type strain sequencing project: providing services to taxonomists for standard genome sequencing and annotation.</title>
        <authorList>
            <consortium name="The Broad Institute Genomics Platform"/>
            <consortium name="The Broad Institute Genome Sequencing Center for Infectious Disease"/>
            <person name="Wu L."/>
            <person name="Ma J."/>
        </authorList>
    </citation>
    <scope>NUCLEOTIDE SEQUENCE [LARGE SCALE GENOMIC DNA]</scope>
    <source>
        <strain evidence="4">KCTC 42964</strain>
    </source>
</reference>
<gene>
    <name evidence="3" type="ORF">ACFOGJ_17710</name>
</gene>
<sequence>MLKLTRRFVLTAVAGFAALSLADLGAAEAAPEVGKPAPTFTGTNLEGQEIALADLKGKTVVLEWTNHQCPYVEKHYGTGNMQALQKAATGKGVTWISIVSSAPGLQGHVSAAEARALTAERDAAPSEVVLDPDGTIGRLYGARTTPHMFVINPDGTLVYAGGIDDKPTARWSSVENANNYVRMALADLEAGRSVGTPTARPYGCSVKYTH</sequence>
<dbReference type="Gene3D" id="3.40.30.10">
    <property type="entry name" value="Glutaredoxin"/>
    <property type="match status" value="1"/>
</dbReference>
<name>A0ABV7L398_9PROT</name>
<dbReference type="InterPro" id="IPR036249">
    <property type="entry name" value="Thioredoxin-like_sf"/>
</dbReference>
<evidence type="ECO:0000313" key="4">
    <source>
        <dbReference type="Proteomes" id="UP001595528"/>
    </source>
</evidence>
<dbReference type="EMBL" id="JBHRTR010000031">
    <property type="protein sequence ID" value="MFC3229087.1"/>
    <property type="molecule type" value="Genomic_DNA"/>
</dbReference>
<dbReference type="RefSeq" id="WP_379902964.1">
    <property type="nucleotide sequence ID" value="NZ_JBHRTR010000031.1"/>
</dbReference>
<evidence type="ECO:0000259" key="2">
    <source>
        <dbReference type="PROSITE" id="PS51352"/>
    </source>
</evidence>
<dbReference type="InterPro" id="IPR047262">
    <property type="entry name" value="PRX-like1"/>
</dbReference>
<evidence type="ECO:0000313" key="3">
    <source>
        <dbReference type="EMBL" id="MFC3229087.1"/>
    </source>
</evidence>
<protein>
    <submittedName>
        <fullName evidence="3">Redoxin domain-containing protein</fullName>
    </submittedName>
</protein>
<keyword evidence="4" id="KW-1185">Reference proteome</keyword>
<feature type="chain" id="PRO_5047341935" evidence="1">
    <location>
        <begin position="30"/>
        <end position="210"/>
    </location>
</feature>
<dbReference type="PROSITE" id="PS51352">
    <property type="entry name" value="THIOREDOXIN_2"/>
    <property type="match status" value="1"/>
</dbReference>
<proteinExistence type="predicted"/>
<dbReference type="PANTHER" id="PTHR43640:SF1">
    <property type="entry name" value="THIOREDOXIN-DEPENDENT PEROXIREDOXIN"/>
    <property type="match status" value="1"/>
</dbReference>
<dbReference type="Proteomes" id="UP001595528">
    <property type="component" value="Unassembled WGS sequence"/>
</dbReference>
<feature type="domain" description="Thioredoxin" evidence="2">
    <location>
        <begin position="31"/>
        <end position="186"/>
    </location>
</feature>
<dbReference type="PANTHER" id="PTHR43640">
    <property type="entry name" value="OS07G0260300 PROTEIN"/>
    <property type="match status" value="1"/>
</dbReference>
<evidence type="ECO:0000256" key="1">
    <source>
        <dbReference type="SAM" id="SignalP"/>
    </source>
</evidence>
<feature type="signal peptide" evidence="1">
    <location>
        <begin position="1"/>
        <end position="29"/>
    </location>
</feature>
<organism evidence="3 4">
    <name type="scientific">Marinibaculum pumilum</name>
    <dbReference type="NCBI Taxonomy" id="1766165"/>
    <lineage>
        <taxon>Bacteria</taxon>
        <taxon>Pseudomonadati</taxon>
        <taxon>Pseudomonadota</taxon>
        <taxon>Alphaproteobacteria</taxon>
        <taxon>Rhodospirillales</taxon>
        <taxon>Rhodospirillaceae</taxon>
        <taxon>Marinibaculum</taxon>
    </lineage>
</organism>